<proteinExistence type="inferred from homology"/>
<keyword evidence="3" id="KW-0812">Transmembrane</keyword>
<dbReference type="PROSITE" id="PS50850">
    <property type="entry name" value="MFS"/>
    <property type="match status" value="1"/>
</dbReference>
<dbReference type="InterPro" id="IPR020846">
    <property type="entry name" value="MFS_dom"/>
</dbReference>
<feature type="transmembrane region" description="Helical" evidence="3">
    <location>
        <begin position="378"/>
        <end position="398"/>
    </location>
</feature>
<dbReference type="InterPro" id="IPR036259">
    <property type="entry name" value="MFS_trans_sf"/>
</dbReference>
<gene>
    <name evidence="5" type="ORF">K505DRAFT_322950</name>
</gene>
<feature type="transmembrane region" description="Helical" evidence="3">
    <location>
        <begin position="118"/>
        <end position="136"/>
    </location>
</feature>
<evidence type="ECO:0000256" key="3">
    <source>
        <dbReference type="SAM" id="Phobius"/>
    </source>
</evidence>
<feature type="transmembrane region" description="Helical" evidence="3">
    <location>
        <begin position="248"/>
        <end position="271"/>
    </location>
</feature>
<dbReference type="InterPro" id="IPR011701">
    <property type="entry name" value="MFS"/>
</dbReference>
<dbReference type="Gene3D" id="1.20.1250.20">
    <property type="entry name" value="MFS general substrate transporter like domains"/>
    <property type="match status" value="2"/>
</dbReference>
<accession>A0A6A6XM13</accession>
<keyword evidence="3" id="KW-0472">Membrane</keyword>
<evidence type="ECO:0000259" key="4">
    <source>
        <dbReference type="PROSITE" id="PS50850"/>
    </source>
</evidence>
<feature type="transmembrane region" description="Helical" evidence="3">
    <location>
        <begin position="283"/>
        <end position="303"/>
    </location>
</feature>
<feature type="transmembrane region" description="Helical" evidence="3">
    <location>
        <begin position="340"/>
        <end position="366"/>
    </location>
</feature>
<evidence type="ECO:0000256" key="2">
    <source>
        <dbReference type="ARBA" id="ARBA00006727"/>
    </source>
</evidence>
<dbReference type="EMBL" id="MU001818">
    <property type="protein sequence ID" value="KAF2796955.1"/>
    <property type="molecule type" value="Genomic_DNA"/>
</dbReference>
<name>A0A6A6XM13_9PLEO</name>
<evidence type="ECO:0000313" key="6">
    <source>
        <dbReference type="Proteomes" id="UP000799757"/>
    </source>
</evidence>
<evidence type="ECO:0000256" key="1">
    <source>
        <dbReference type="ARBA" id="ARBA00004141"/>
    </source>
</evidence>
<dbReference type="SUPFAM" id="SSF103473">
    <property type="entry name" value="MFS general substrate transporter"/>
    <property type="match status" value="1"/>
</dbReference>
<dbReference type="InterPro" id="IPR050327">
    <property type="entry name" value="Proton-linked_MCT"/>
</dbReference>
<feature type="transmembrane region" description="Helical" evidence="3">
    <location>
        <begin position="84"/>
        <end position="106"/>
    </location>
</feature>
<keyword evidence="6" id="KW-1185">Reference proteome</keyword>
<feature type="transmembrane region" description="Helical" evidence="3">
    <location>
        <begin position="208"/>
        <end position="228"/>
    </location>
</feature>
<dbReference type="PANTHER" id="PTHR11360:SF305">
    <property type="entry name" value="MAJOR FACILITATOR SUPERFAMILY (MFS) PROFILE DOMAIN-CONTAINING PROTEIN"/>
    <property type="match status" value="1"/>
</dbReference>
<feature type="transmembrane region" description="Helical" evidence="3">
    <location>
        <begin position="175"/>
        <end position="196"/>
    </location>
</feature>
<dbReference type="PANTHER" id="PTHR11360">
    <property type="entry name" value="MONOCARBOXYLATE TRANSPORTER"/>
    <property type="match status" value="1"/>
</dbReference>
<feature type="transmembrane region" description="Helical" evidence="3">
    <location>
        <begin position="142"/>
        <end position="163"/>
    </location>
</feature>
<feature type="transmembrane region" description="Helical" evidence="3">
    <location>
        <begin position="315"/>
        <end position="334"/>
    </location>
</feature>
<comment type="similarity">
    <text evidence="2">Belongs to the major facilitator superfamily. Monocarboxylate porter (TC 2.A.1.13) family.</text>
</comment>
<feature type="transmembrane region" description="Helical" evidence="3">
    <location>
        <begin position="47"/>
        <end position="72"/>
    </location>
</feature>
<dbReference type="GO" id="GO:0022857">
    <property type="term" value="F:transmembrane transporter activity"/>
    <property type="evidence" value="ECO:0007669"/>
    <property type="project" value="InterPro"/>
</dbReference>
<reference evidence="5" key="1">
    <citation type="journal article" date="2020" name="Stud. Mycol.">
        <title>101 Dothideomycetes genomes: a test case for predicting lifestyles and emergence of pathogens.</title>
        <authorList>
            <person name="Haridas S."/>
            <person name="Albert R."/>
            <person name="Binder M."/>
            <person name="Bloem J."/>
            <person name="Labutti K."/>
            <person name="Salamov A."/>
            <person name="Andreopoulos B."/>
            <person name="Baker S."/>
            <person name="Barry K."/>
            <person name="Bills G."/>
            <person name="Bluhm B."/>
            <person name="Cannon C."/>
            <person name="Castanera R."/>
            <person name="Culley D."/>
            <person name="Daum C."/>
            <person name="Ezra D."/>
            <person name="Gonzalez J."/>
            <person name="Henrissat B."/>
            <person name="Kuo A."/>
            <person name="Liang C."/>
            <person name="Lipzen A."/>
            <person name="Lutzoni F."/>
            <person name="Magnuson J."/>
            <person name="Mondo S."/>
            <person name="Nolan M."/>
            <person name="Ohm R."/>
            <person name="Pangilinan J."/>
            <person name="Park H.-J."/>
            <person name="Ramirez L."/>
            <person name="Alfaro M."/>
            <person name="Sun H."/>
            <person name="Tritt A."/>
            <person name="Yoshinaga Y."/>
            <person name="Zwiers L.-H."/>
            <person name="Turgeon B."/>
            <person name="Goodwin S."/>
            <person name="Spatafora J."/>
            <person name="Crous P."/>
            <person name="Grigoriev I."/>
        </authorList>
    </citation>
    <scope>NUCLEOTIDE SEQUENCE</scope>
    <source>
        <strain evidence="5">CBS 109.77</strain>
    </source>
</reference>
<organism evidence="5 6">
    <name type="scientific">Melanomma pulvis-pyrius CBS 109.77</name>
    <dbReference type="NCBI Taxonomy" id="1314802"/>
    <lineage>
        <taxon>Eukaryota</taxon>
        <taxon>Fungi</taxon>
        <taxon>Dikarya</taxon>
        <taxon>Ascomycota</taxon>
        <taxon>Pezizomycotina</taxon>
        <taxon>Dothideomycetes</taxon>
        <taxon>Pleosporomycetidae</taxon>
        <taxon>Pleosporales</taxon>
        <taxon>Melanommataceae</taxon>
        <taxon>Melanomma</taxon>
    </lineage>
</organism>
<evidence type="ECO:0000313" key="5">
    <source>
        <dbReference type="EMBL" id="KAF2796955.1"/>
    </source>
</evidence>
<keyword evidence="3" id="KW-1133">Transmembrane helix</keyword>
<feature type="transmembrane region" description="Helical" evidence="3">
    <location>
        <begin position="418"/>
        <end position="438"/>
    </location>
</feature>
<dbReference type="Proteomes" id="UP000799757">
    <property type="component" value="Unassembled WGS sequence"/>
</dbReference>
<dbReference type="OrthoDB" id="6499973at2759"/>
<dbReference type="GO" id="GO:0016020">
    <property type="term" value="C:membrane"/>
    <property type="evidence" value="ECO:0007669"/>
    <property type="project" value="UniProtKB-SubCell"/>
</dbReference>
<protein>
    <submittedName>
        <fullName evidence="5">MFS general substrate transporter</fullName>
    </submittedName>
</protein>
<dbReference type="AlphaFoldDB" id="A0A6A6XM13"/>
<comment type="subcellular location">
    <subcellularLocation>
        <location evidence="1">Membrane</location>
        <topology evidence="1">Multi-pass membrane protein</topology>
    </subcellularLocation>
</comment>
<sequence>MSTITEERIELSTIRPVSRSIRSRSTFNDDVPEDSAFSTTAIPDGGYGWTIVFCCSIMTFWNNGIINCWGVLQKALLDSTLSSVSTSTLSFVGTLGLAGGAFYGLVAVRMMRWLGARTTSLLGVLIMGLSLIGSSFCTENLAGLFGTAGVLAGIGMSLVYTVSNTLPVQYFSSKIGLANGLVKLGGGIGATVMAVALEALNRRVGIAWTFRIQGILTIATGLPAAWMLKERAPLRNVPFVDLEMFKSVPYIAVFAAGAICTFALFIPPYFLPLFAQSIGLSSSTGASLVAGFSASSAIGRFIAGPLCDRLGPVNMFLATMTLNAVSMLAIWPVSDTLGPLVLFAALNGVANGSFFTTVPTVVAGMFGPGRAAVAMSMAVTGWSGGYLMGAPIAGYLLQAAGGSQDGTGKQGVETYRPAIFYAGGVATASALFVLVARLKLTRKVVKKV</sequence>
<feature type="domain" description="Major facilitator superfamily (MFS) profile" evidence="4">
    <location>
        <begin position="249"/>
        <end position="448"/>
    </location>
</feature>
<dbReference type="Pfam" id="PF07690">
    <property type="entry name" value="MFS_1"/>
    <property type="match status" value="1"/>
</dbReference>